<accession>A0AA35YYV7</accession>
<reference evidence="1" key="1">
    <citation type="submission" date="2023-04" db="EMBL/GenBank/DDBJ databases">
        <authorList>
            <person name="Vijverberg K."/>
            <person name="Xiong W."/>
            <person name="Schranz E."/>
        </authorList>
    </citation>
    <scope>NUCLEOTIDE SEQUENCE</scope>
</reference>
<dbReference type="Proteomes" id="UP001177003">
    <property type="component" value="Chromosome 4"/>
</dbReference>
<name>A0AA35YYV7_LACSI</name>
<sequence>MIRRLRVFLKVFDNKGHKLTPHELQLVVEAYVYLNDQETASISEIKEVKIELDKYNEDFNELEESKFGEGWEDAIDMIFGKHKLRLLLFGPTNDPLINGELFLINTIDDYVYEHTANMLYDTTHNLEKPLPCDRLIELNEIRCQKVKKKLWTTKYDVALTHKSKMKVFHDTKHRVKKSSNTNYVWLFKSRFKRHHGKINEKMVYLYKVKECIPHDLIRQSTVNDLMDDFQGSPLTYGPP</sequence>
<dbReference type="EMBL" id="OX465080">
    <property type="protein sequence ID" value="CAI9282720.1"/>
    <property type="molecule type" value="Genomic_DNA"/>
</dbReference>
<evidence type="ECO:0000313" key="2">
    <source>
        <dbReference type="Proteomes" id="UP001177003"/>
    </source>
</evidence>
<protein>
    <submittedName>
        <fullName evidence="1">Uncharacterized protein</fullName>
    </submittedName>
</protein>
<keyword evidence="2" id="KW-1185">Reference proteome</keyword>
<organism evidence="1 2">
    <name type="scientific">Lactuca saligna</name>
    <name type="common">Willowleaf lettuce</name>
    <dbReference type="NCBI Taxonomy" id="75948"/>
    <lineage>
        <taxon>Eukaryota</taxon>
        <taxon>Viridiplantae</taxon>
        <taxon>Streptophyta</taxon>
        <taxon>Embryophyta</taxon>
        <taxon>Tracheophyta</taxon>
        <taxon>Spermatophyta</taxon>
        <taxon>Magnoliopsida</taxon>
        <taxon>eudicotyledons</taxon>
        <taxon>Gunneridae</taxon>
        <taxon>Pentapetalae</taxon>
        <taxon>asterids</taxon>
        <taxon>campanulids</taxon>
        <taxon>Asterales</taxon>
        <taxon>Asteraceae</taxon>
        <taxon>Cichorioideae</taxon>
        <taxon>Cichorieae</taxon>
        <taxon>Lactucinae</taxon>
        <taxon>Lactuca</taxon>
    </lineage>
</organism>
<gene>
    <name evidence="1" type="ORF">LSALG_LOCUS22345</name>
</gene>
<evidence type="ECO:0000313" key="1">
    <source>
        <dbReference type="EMBL" id="CAI9282720.1"/>
    </source>
</evidence>
<dbReference type="AlphaFoldDB" id="A0AA35YYV7"/>
<proteinExistence type="predicted"/>